<dbReference type="EMBL" id="JRHC01000001">
    <property type="protein sequence ID" value="KJF44516.1"/>
    <property type="molecule type" value="Genomic_DNA"/>
</dbReference>
<dbReference type="PATRIC" id="fig|1544798.3.peg.672"/>
<reference evidence="2 3" key="1">
    <citation type="submission" date="2014-09" db="EMBL/GenBank/DDBJ databases">
        <title>Draft Genome Sequence of Draconibacterium sp. JN14CK-3.</title>
        <authorList>
            <person name="Dong C."/>
            <person name="Lai Q."/>
            <person name="Shao Z."/>
        </authorList>
    </citation>
    <scope>NUCLEOTIDE SEQUENCE [LARGE SCALE GENOMIC DNA]</scope>
    <source>
        <strain evidence="2 3">JN14CK-3</strain>
    </source>
</reference>
<feature type="transmembrane region" description="Helical" evidence="1">
    <location>
        <begin position="20"/>
        <end position="44"/>
    </location>
</feature>
<protein>
    <submittedName>
        <fullName evidence="2">DNA mismatch repair protein</fullName>
    </submittedName>
</protein>
<keyword evidence="1" id="KW-0812">Transmembrane</keyword>
<dbReference type="STRING" id="1544798.LH29_03260"/>
<feature type="transmembrane region" description="Helical" evidence="1">
    <location>
        <begin position="157"/>
        <end position="179"/>
    </location>
</feature>
<keyword evidence="1" id="KW-0472">Membrane</keyword>
<proteinExistence type="predicted"/>
<dbReference type="Pfam" id="PF03929">
    <property type="entry name" value="PepSY_TM"/>
    <property type="match status" value="1"/>
</dbReference>
<keyword evidence="3" id="KW-1185">Reference proteome</keyword>
<dbReference type="InterPro" id="IPR005625">
    <property type="entry name" value="PepSY-ass_TM"/>
</dbReference>
<organism evidence="2 3">
    <name type="scientific">Draconibacterium sediminis</name>
    <dbReference type="NCBI Taxonomy" id="1544798"/>
    <lineage>
        <taxon>Bacteria</taxon>
        <taxon>Pseudomonadati</taxon>
        <taxon>Bacteroidota</taxon>
        <taxon>Bacteroidia</taxon>
        <taxon>Marinilabiliales</taxon>
        <taxon>Prolixibacteraceae</taxon>
        <taxon>Draconibacterium</taxon>
    </lineage>
</organism>
<name>A0A0D8JD64_9BACT</name>
<evidence type="ECO:0000313" key="2">
    <source>
        <dbReference type="EMBL" id="KJF44516.1"/>
    </source>
</evidence>
<sequence>MSQNPSRAKQAKLIRNFRKIHRITGLVLFVFFLFVAISGILLTWKKNSGGLILPKSQKGTSTELSEWLPLERLQSIALQVYRDSISAETVPELDKIDVRQKKGMVKFVFNEGYWGIQLDGATGAVLQIERRWSDLIENIHDGSVLDHWFRTDGGLKLFYSSITGLALLLFSVTGFWLWYGPKRMRKKLAR</sequence>
<dbReference type="Proteomes" id="UP000032544">
    <property type="component" value="Unassembled WGS sequence"/>
</dbReference>
<evidence type="ECO:0000313" key="3">
    <source>
        <dbReference type="Proteomes" id="UP000032544"/>
    </source>
</evidence>
<dbReference type="AlphaFoldDB" id="A0A0D8JD64"/>
<dbReference type="OrthoDB" id="271465at2"/>
<keyword evidence="1" id="KW-1133">Transmembrane helix</keyword>
<evidence type="ECO:0000256" key="1">
    <source>
        <dbReference type="SAM" id="Phobius"/>
    </source>
</evidence>
<dbReference type="RefSeq" id="WP_045026064.1">
    <property type="nucleotide sequence ID" value="NZ_JRHC01000001.1"/>
</dbReference>
<accession>A0A0D8JD64</accession>
<gene>
    <name evidence="2" type="ORF">LH29_03260</name>
</gene>
<comment type="caution">
    <text evidence="2">The sequence shown here is derived from an EMBL/GenBank/DDBJ whole genome shotgun (WGS) entry which is preliminary data.</text>
</comment>